<dbReference type="Gene3D" id="1.10.10.10">
    <property type="entry name" value="Winged helix-like DNA-binding domain superfamily/Winged helix DNA-binding domain"/>
    <property type="match status" value="1"/>
</dbReference>
<dbReference type="InterPro" id="IPR001867">
    <property type="entry name" value="OmpR/PhoB-type_DNA-bd"/>
</dbReference>
<feature type="domain" description="OmpR/PhoB-type" evidence="11">
    <location>
        <begin position="134"/>
        <end position="234"/>
    </location>
</feature>
<dbReference type="GO" id="GO:0006355">
    <property type="term" value="P:regulation of DNA-templated transcription"/>
    <property type="evidence" value="ECO:0007669"/>
    <property type="project" value="InterPro"/>
</dbReference>
<dbReference type="SMART" id="SM00862">
    <property type="entry name" value="Trans_reg_C"/>
    <property type="match status" value="1"/>
</dbReference>
<dbReference type="Pfam" id="PF00486">
    <property type="entry name" value="Trans_reg_C"/>
    <property type="match status" value="1"/>
</dbReference>
<dbReference type="CDD" id="cd00383">
    <property type="entry name" value="trans_reg_C"/>
    <property type="match status" value="1"/>
</dbReference>
<protein>
    <submittedName>
        <fullName evidence="12">Response regulator</fullName>
    </submittedName>
</protein>
<evidence type="ECO:0000256" key="8">
    <source>
        <dbReference type="PROSITE-ProRule" id="PRU00169"/>
    </source>
</evidence>
<dbReference type="GO" id="GO:0032993">
    <property type="term" value="C:protein-DNA complex"/>
    <property type="evidence" value="ECO:0007669"/>
    <property type="project" value="TreeGrafter"/>
</dbReference>
<dbReference type="SUPFAM" id="SSF52172">
    <property type="entry name" value="CheY-like"/>
    <property type="match status" value="1"/>
</dbReference>
<keyword evidence="5" id="KW-0805">Transcription regulation</keyword>
<keyword evidence="7" id="KW-0804">Transcription</keyword>
<organism evidence="12 13">
    <name type="scientific">Zeimonas arvi</name>
    <dbReference type="NCBI Taxonomy" id="2498847"/>
    <lineage>
        <taxon>Bacteria</taxon>
        <taxon>Pseudomonadati</taxon>
        <taxon>Pseudomonadota</taxon>
        <taxon>Betaproteobacteria</taxon>
        <taxon>Burkholderiales</taxon>
        <taxon>Burkholderiaceae</taxon>
        <taxon>Zeimonas</taxon>
    </lineage>
</organism>
<gene>
    <name evidence="12" type="ORF">FHP08_18095</name>
</gene>
<evidence type="ECO:0000256" key="5">
    <source>
        <dbReference type="ARBA" id="ARBA00023015"/>
    </source>
</evidence>
<evidence type="ECO:0000256" key="7">
    <source>
        <dbReference type="ARBA" id="ARBA00023163"/>
    </source>
</evidence>
<feature type="DNA-binding region" description="OmpR/PhoB-type" evidence="9">
    <location>
        <begin position="134"/>
        <end position="234"/>
    </location>
</feature>
<evidence type="ECO:0000256" key="6">
    <source>
        <dbReference type="ARBA" id="ARBA00023125"/>
    </source>
</evidence>
<dbReference type="SMART" id="SM00448">
    <property type="entry name" value="REC"/>
    <property type="match status" value="1"/>
</dbReference>
<keyword evidence="6 9" id="KW-0238">DNA-binding</keyword>
<name>A0A5C8NMS8_9BURK</name>
<evidence type="ECO:0000313" key="12">
    <source>
        <dbReference type="EMBL" id="TXL61783.1"/>
    </source>
</evidence>
<dbReference type="AlphaFoldDB" id="A0A5C8NMS8"/>
<dbReference type="InterPro" id="IPR036388">
    <property type="entry name" value="WH-like_DNA-bd_sf"/>
</dbReference>
<evidence type="ECO:0000259" key="11">
    <source>
        <dbReference type="PROSITE" id="PS51755"/>
    </source>
</evidence>
<dbReference type="InterPro" id="IPR011006">
    <property type="entry name" value="CheY-like_superfamily"/>
</dbReference>
<dbReference type="Gene3D" id="3.40.50.2300">
    <property type="match status" value="1"/>
</dbReference>
<dbReference type="RefSeq" id="WP_147705916.1">
    <property type="nucleotide sequence ID" value="NZ_VDUY01000011.1"/>
</dbReference>
<dbReference type="InterPro" id="IPR016032">
    <property type="entry name" value="Sig_transdc_resp-reg_C-effctor"/>
</dbReference>
<evidence type="ECO:0000256" key="1">
    <source>
        <dbReference type="ARBA" id="ARBA00004496"/>
    </source>
</evidence>
<keyword evidence="13" id="KW-1185">Reference proteome</keyword>
<dbReference type="Gene3D" id="6.10.250.690">
    <property type="match status" value="1"/>
</dbReference>
<keyword evidence="2" id="KW-0963">Cytoplasm</keyword>
<dbReference type="OrthoDB" id="165980at2"/>
<dbReference type="PANTHER" id="PTHR48111">
    <property type="entry name" value="REGULATOR OF RPOS"/>
    <property type="match status" value="1"/>
</dbReference>
<accession>A0A5C8NMS8</accession>
<evidence type="ECO:0000256" key="3">
    <source>
        <dbReference type="ARBA" id="ARBA00022553"/>
    </source>
</evidence>
<dbReference type="Pfam" id="PF00072">
    <property type="entry name" value="Response_reg"/>
    <property type="match status" value="1"/>
</dbReference>
<evidence type="ECO:0000256" key="2">
    <source>
        <dbReference type="ARBA" id="ARBA00022490"/>
    </source>
</evidence>
<feature type="modified residue" description="4-aspartylphosphate" evidence="8">
    <location>
        <position position="53"/>
    </location>
</feature>
<evidence type="ECO:0000313" key="13">
    <source>
        <dbReference type="Proteomes" id="UP000321548"/>
    </source>
</evidence>
<dbReference type="PANTHER" id="PTHR48111:SF58">
    <property type="entry name" value="TORCAD OPERON TRANSCRIPTIONAL REGULATORY PROTEIN TORR"/>
    <property type="match status" value="1"/>
</dbReference>
<reference evidence="12 13" key="1">
    <citation type="submission" date="2019-06" db="EMBL/GenBank/DDBJ databases">
        <title>Quisquiliibacterium sp. nov., isolated from a maize field.</title>
        <authorList>
            <person name="Lin S.-Y."/>
            <person name="Tsai C.-F."/>
            <person name="Young C.-C."/>
        </authorList>
    </citation>
    <scope>NUCLEOTIDE SEQUENCE [LARGE SCALE GENOMIC DNA]</scope>
    <source>
        <strain evidence="12 13">CC-CFT501</strain>
    </source>
</reference>
<comment type="caution">
    <text evidence="12">The sequence shown here is derived from an EMBL/GenBank/DDBJ whole genome shotgun (WGS) entry which is preliminary data.</text>
</comment>
<dbReference type="SUPFAM" id="SSF46894">
    <property type="entry name" value="C-terminal effector domain of the bipartite response regulators"/>
    <property type="match status" value="1"/>
</dbReference>
<dbReference type="EMBL" id="VDUY01000011">
    <property type="protein sequence ID" value="TXL61783.1"/>
    <property type="molecule type" value="Genomic_DNA"/>
</dbReference>
<dbReference type="InterPro" id="IPR039420">
    <property type="entry name" value="WalR-like"/>
</dbReference>
<dbReference type="GO" id="GO:0000156">
    <property type="term" value="F:phosphorelay response regulator activity"/>
    <property type="evidence" value="ECO:0007669"/>
    <property type="project" value="TreeGrafter"/>
</dbReference>
<evidence type="ECO:0000259" key="10">
    <source>
        <dbReference type="PROSITE" id="PS50110"/>
    </source>
</evidence>
<keyword evidence="3 8" id="KW-0597">Phosphoprotein</keyword>
<dbReference type="PROSITE" id="PS51755">
    <property type="entry name" value="OMPR_PHOB"/>
    <property type="match status" value="1"/>
</dbReference>
<evidence type="ECO:0000256" key="4">
    <source>
        <dbReference type="ARBA" id="ARBA00023012"/>
    </source>
</evidence>
<sequence>MAERLLVVDDEEDIRELLDTYLTGYGFEVRTVASGAQMRAALQEAHCDLVLLDLGLPGEDGLTLARELRADPNIGIIIVTGRGQPVDRIIGLEVGADDYVAKPFELRELVARVRSVLRRINAAAPGPASAAPNDDRLSFEGWRIDLAARSLHRPDHAPVVLTTGEFDLLAAFVRHPNKVLSRDELMDMIHNREAGPYDRSIDVQVGRLRRKIERDPSRPEMIKSVRGIGYVFAPRVCHERPA</sequence>
<proteinExistence type="predicted"/>
<dbReference type="InterPro" id="IPR001789">
    <property type="entry name" value="Sig_transdc_resp-reg_receiver"/>
</dbReference>
<comment type="subcellular location">
    <subcellularLocation>
        <location evidence="1">Cytoplasm</location>
    </subcellularLocation>
</comment>
<dbReference type="GO" id="GO:0005829">
    <property type="term" value="C:cytosol"/>
    <property type="evidence" value="ECO:0007669"/>
    <property type="project" value="TreeGrafter"/>
</dbReference>
<evidence type="ECO:0000256" key="9">
    <source>
        <dbReference type="PROSITE-ProRule" id="PRU01091"/>
    </source>
</evidence>
<feature type="domain" description="Response regulatory" evidence="10">
    <location>
        <begin position="4"/>
        <end position="117"/>
    </location>
</feature>
<dbReference type="PROSITE" id="PS50110">
    <property type="entry name" value="RESPONSE_REGULATORY"/>
    <property type="match status" value="1"/>
</dbReference>
<dbReference type="GO" id="GO:0000976">
    <property type="term" value="F:transcription cis-regulatory region binding"/>
    <property type="evidence" value="ECO:0007669"/>
    <property type="project" value="TreeGrafter"/>
</dbReference>
<dbReference type="Proteomes" id="UP000321548">
    <property type="component" value="Unassembled WGS sequence"/>
</dbReference>
<dbReference type="FunFam" id="1.10.10.10:FF:000099">
    <property type="entry name" value="Two-component system response regulator TorR"/>
    <property type="match status" value="1"/>
</dbReference>
<keyword evidence="4" id="KW-0902">Two-component regulatory system</keyword>